<organism evidence="2 3">
    <name type="scientific">Musa troglodytarum</name>
    <name type="common">fe'i banana</name>
    <dbReference type="NCBI Taxonomy" id="320322"/>
    <lineage>
        <taxon>Eukaryota</taxon>
        <taxon>Viridiplantae</taxon>
        <taxon>Streptophyta</taxon>
        <taxon>Embryophyta</taxon>
        <taxon>Tracheophyta</taxon>
        <taxon>Spermatophyta</taxon>
        <taxon>Magnoliopsida</taxon>
        <taxon>Liliopsida</taxon>
        <taxon>Zingiberales</taxon>
        <taxon>Musaceae</taxon>
        <taxon>Musa</taxon>
    </lineage>
</organism>
<feature type="region of interest" description="Disordered" evidence="1">
    <location>
        <begin position="1"/>
        <end position="92"/>
    </location>
</feature>
<evidence type="ECO:0000256" key="1">
    <source>
        <dbReference type="SAM" id="MobiDB-lite"/>
    </source>
</evidence>
<dbReference type="AlphaFoldDB" id="A0A9E7GYY1"/>
<gene>
    <name evidence="2" type="ORF">MUK42_35038</name>
</gene>
<keyword evidence="3" id="KW-1185">Reference proteome</keyword>
<evidence type="ECO:0000313" key="3">
    <source>
        <dbReference type="Proteomes" id="UP001055439"/>
    </source>
</evidence>
<dbReference type="Proteomes" id="UP001055439">
    <property type="component" value="Chromosome 7"/>
</dbReference>
<proteinExistence type="predicted"/>
<sequence>MSRWGLCKPPRPEPRPPPQTKQEGSVIKKKNPSATSDDHGIPTPVRQNTGETKKSIKRPRATQAAQLAGYPRNQPPPAQPQPQMNGPREEEQ</sequence>
<name>A0A9E7GYY1_9LILI</name>
<protein>
    <submittedName>
        <fullName evidence="2">Uncharacterized protein</fullName>
    </submittedName>
</protein>
<reference evidence="2" key="1">
    <citation type="submission" date="2022-05" db="EMBL/GenBank/DDBJ databases">
        <title>The Musa troglodytarum L. genome provides insights into the mechanism of non-climacteric behaviour and enrichment of carotenoids.</title>
        <authorList>
            <person name="Wang J."/>
        </authorList>
    </citation>
    <scope>NUCLEOTIDE SEQUENCE</scope>
    <source>
        <tissue evidence="2">Leaf</tissue>
    </source>
</reference>
<evidence type="ECO:0000313" key="2">
    <source>
        <dbReference type="EMBL" id="URE21673.1"/>
    </source>
</evidence>
<dbReference type="EMBL" id="CP097509">
    <property type="protein sequence ID" value="URE21673.1"/>
    <property type="molecule type" value="Genomic_DNA"/>
</dbReference>
<accession>A0A9E7GYY1</accession>